<name>A0ACC2JL53_9PEZI</name>
<organism evidence="1 2">
    <name type="scientific">Lasiodiplodia mahajangana</name>
    <dbReference type="NCBI Taxonomy" id="1108764"/>
    <lineage>
        <taxon>Eukaryota</taxon>
        <taxon>Fungi</taxon>
        <taxon>Dikarya</taxon>
        <taxon>Ascomycota</taxon>
        <taxon>Pezizomycotina</taxon>
        <taxon>Dothideomycetes</taxon>
        <taxon>Dothideomycetes incertae sedis</taxon>
        <taxon>Botryosphaeriales</taxon>
        <taxon>Botryosphaeriaceae</taxon>
        <taxon>Lasiodiplodia</taxon>
    </lineage>
</organism>
<accession>A0ACC2JL53</accession>
<reference evidence="1" key="1">
    <citation type="submission" date="2022-12" db="EMBL/GenBank/DDBJ databases">
        <title>Genome Sequence of Lasiodiplodia mahajangana.</title>
        <authorList>
            <person name="Buettner E."/>
        </authorList>
    </citation>
    <scope>NUCLEOTIDE SEQUENCE</scope>
    <source>
        <strain evidence="1">VT137</strain>
    </source>
</reference>
<comment type="caution">
    <text evidence="1">The sequence shown here is derived from an EMBL/GenBank/DDBJ whole genome shotgun (WGS) entry which is preliminary data.</text>
</comment>
<sequence>MEPLTIRATSPSSGRANESDGPDEISWVGEPTDSNQPEKSNESEPRCNNTDVKEPEPEEEKHKGVEERRRPDPDLESSTKTVKNKSRIRRKYSASPSQGVFVYPDTANSNGTRHGSVEGLSLGDGGVGPSYDSGPEALREFQANLLHQEMRNKRKIIEGTA</sequence>
<evidence type="ECO:0000313" key="2">
    <source>
        <dbReference type="Proteomes" id="UP001153332"/>
    </source>
</evidence>
<dbReference type="Proteomes" id="UP001153332">
    <property type="component" value="Unassembled WGS sequence"/>
</dbReference>
<keyword evidence="2" id="KW-1185">Reference proteome</keyword>
<dbReference type="EMBL" id="JAPUUL010001159">
    <property type="protein sequence ID" value="KAJ8128190.1"/>
    <property type="molecule type" value="Genomic_DNA"/>
</dbReference>
<gene>
    <name evidence="1" type="ORF">O1611_g5446</name>
</gene>
<proteinExistence type="predicted"/>
<evidence type="ECO:0000313" key="1">
    <source>
        <dbReference type="EMBL" id="KAJ8128190.1"/>
    </source>
</evidence>
<protein>
    <submittedName>
        <fullName evidence="1">Uncharacterized protein</fullName>
    </submittedName>
</protein>